<accession>A0ABX5Q2G6</accession>
<dbReference type="InterPro" id="IPR036514">
    <property type="entry name" value="SGNH_hydro_sf"/>
</dbReference>
<dbReference type="Proteomes" id="UP000248584">
    <property type="component" value="Unassembled WGS sequence"/>
</dbReference>
<dbReference type="RefSeq" id="WP_015362075.1">
    <property type="nucleotide sequence ID" value="NZ_QKZR01000001.1"/>
</dbReference>
<evidence type="ECO:0000313" key="2">
    <source>
        <dbReference type="Proteomes" id="UP000248584"/>
    </source>
</evidence>
<dbReference type="SUPFAM" id="SSF52266">
    <property type="entry name" value="SGNH hydrolase"/>
    <property type="match status" value="1"/>
</dbReference>
<dbReference type="PROSITE" id="PS51257">
    <property type="entry name" value="PROKAR_LIPOPROTEIN"/>
    <property type="match status" value="1"/>
</dbReference>
<keyword evidence="2" id="KW-1185">Reference proteome</keyword>
<organism evidence="1 2">
    <name type="scientific">Nonlabens dokdonensis</name>
    <dbReference type="NCBI Taxonomy" id="328515"/>
    <lineage>
        <taxon>Bacteria</taxon>
        <taxon>Pseudomonadati</taxon>
        <taxon>Bacteroidota</taxon>
        <taxon>Flavobacteriia</taxon>
        <taxon>Flavobacteriales</taxon>
        <taxon>Flavobacteriaceae</taxon>
        <taxon>Nonlabens</taxon>
    </lineage>
</organism>
<evidence type="ECO:0000313" key="1">
    <source>
        <dbReference type="EMBL" id="PZX44229.1"/>
    </source>
</evidence>
<dbReference type="EMBL" id="QKZR01000001">
    <property type="protein sequence ID" value="PZX44229.1"/>
    <property type="molecule type" value="Genomic_DNA"/>
</dbReference>
<proteinExistence type="predicted"/>
<reference evidence="1 2" key="1">
    <citation type="submission" date="2018-06" db="EMBL/GenBank/DDBJ databases">
        <title>Genomic Encyclopedia of Archaeal and Bacterial Type Strains, Phase II (KMG-II): from individual species to whole genera.</title>
        <authorList>
            <person name="Goeker M."/>
        </authorList>
    </citation>
    <scope>NUCLEOTIDE SEQUENCE [LARGE SCALE GENOMIC DNA]</scope>
    <source>
        <strain evidence="1 2">DSM 17205</strain>
    </source>
</reference>
<name>A0ABX5Q2G6_9FLAO</name>
<gene>
    <name evidence="1" type="ORF">LX97_01239</name>
</gene>
<sequence length="240" mass="27442">MKKLLVLSCYLCIISGCSDTLDKYEFQNMVPSKSLIHELKSSKEKIKGAQDTDELVIKIQFHGQSIVKGIKEKRIKSTLENAFPHVEFNITNTARSGFQVPRLLPLMESDIYPEQADVLFFHAYGGTETGELDQFLKNLKINFKGDVIIFNHHLSFPDDPEQNQKLTKLENHTSVKIEKLANYYGFGFIDMRSEWATFIRLNKSITAGNLLRDGIHPNEEGKLILEHILMTHFIDAINTI</sequence>
<protein>
    <recommendedName>
        <fullName evidence="3">SGNH hydrolase-type esterase domain-containing protein</fullName>
    </recommendedName>
</protein>
<dbReference type="Gene3D" id="3.40.50.1110">
    <property type="entry name" value="SGNH hydrolase"/>
    <property type="match status" value="1"/>
</dbReference>
<evidence type="ECO:0008006" key="3">
    <source>
        <dbReference type="Google" id="ProtNLM"/>
    </source>
</evidence>
<comment type="caution">
    <text evidence="1">The sequence shown here is derived from an EMBL/GenBank/DDBJ whole genome shotgun (WGS) entry which is preliminary data.</text>
</comment>